<evidence type="ECO:0000256" key="1">
    <source>
        <dbReference type="SAM" id="MobiDB-lite"/>
    </source>
</evidence>
<feature type="compositionally biased region" description="Polar residues" evidence="1">
    <location>
        <begin position="304"/>
        <end position="318"/>
    </location>
</feature>
<dbReference type="Proteomes" id="UP001152747">
    <property type="component" value="Unassembled WGS sequence"/>
</dbReference>
<feature type="compositionally biased region" description="Low complexity" evidence="1">
    <location>
        <begin position="290"/>
        <end position="303"/>
    </location>
</feature>
<dbReference type="SMART" id="SM00239">
    <property type="entry name" value="C2"/>
    <property type="match status" value="1"/>
</dbReference>
<dbReference type="PROSITE" id="PS50004">
    <property type="entry name" value="C2"/>
    <property type="match status" value="1"/>
</dbReference>
<dbReference type="CDD" id="cd00030">
    <property type="entry name" value="C2"/>
    <property type="match status" value="1"/>
</dbReference>
<dbReference type="Gene3D" id="2.60.40.150">
    <property type="entry name" value="C2 domain"/>
    <property type="match status" value="1"/>
</dbReference>
<dbReference type="AlphaFoldDB" id="A0A9P1N1P3"/>
<dbReference type="OrthoDB" id="5865320at2759"/>
<evidence type="ECO:0000313" key="4">
    <source>
        <dbReference type="Proteomes" id="UP001152747"/>
    </source>
</evidence>
<dbReference type="Pfam" id="PF00168">
    <property type="entry name" value="C2"/>
    <property type="match status" value="1"/>
</dbReference>
<feature type="compositionally biased region" description="Basic residues" evidence="1">
    <location>
        <begin position="218"/>
        <end position="230"/>
    </location>
</feature>
<evidence type="ECO:0000259" key="2">
    <source>
        <dbReference type="PROSITE" id="PS50004"/>
    </source>
</evidence>
<dbReference type="EMBL" id="CANHGI010000003">
    <property type="protein sequence ID" value="CAI5444566.1"/>
    <property type="molecule type" value="Genomic_DNA"/>
</dbReference>
<organism evidence="3 4">
    <name type="scientific">Caenorhabditis angaria</name>
    <dbReference type="NCBI Taxonomy" id="860376"/>
    <lineage>
        <taxon>Eukaryota</taxon>
        <taxon>Metazoa</taxon>
        <taxon>Ecdysozoa</taxon>
        <taxon>Nematoda</taxon>
        <taxon>Chromadorea</taxon>
        <taxon>Rhabditida</taxon>
        <taxon>Rhabditina</taxon>
        <taxon>Rhabditomorpha</taxon>
        <taxon>Rhabditoidea</taxon>
        <taxon>Rhabditidae</taxon>
        <taxon>Peloderinae</taxon>
        <taxon>Caenorhabditis</taxon>
    </lineage>
</organism>
<dbReference type="InterPro" id="IPR035892">
    <property type="entry name" value="C2_domain_sf"/>
</dbReference>
<feature type="region of interest" description="Disordered" evidence="1">
    <location>
        <begin position="214"/>
        <end position="325"/>
    </location>
</feature>
<protein>
    <recommendedName>
        <fullName evidence="2">C2 domain-containing protein</fullName>
    </recommendedName>
</protein>
<gene>
    <name evidence="3" type="ORF">CAMP_LOCUS7203</name>
</gene>
<proteinExistence type="predicted"/>
<dbReference type="SUPFAM" id="SSF49562">
    <property type="entry name" value="C2 domain (Calcium/lipid-binding domain, CaLB)"/>
    <property type="match status" value="1"/>
</dbReference>
<sequence>MRPSRRPIRVENHGNNYQEEKRVQDPFTDVQLERILKELSFIRIQIDEISLTRPNPFIQKLNAMKQLFGFQLEYQFPCLEVVSRALRATVRIPNRTATSTKIEFRHKRVVLLTMHEDQVAHWQRAKLNIHLLVQMEAAGKFTTRPLARCSIPIYELLIAPYLICRDFDFIGDEFEGTGLIRIDLGTRVKTIMEKLEKLRGTVDLEKTFVVRENGGARTRSRSSSRCRSHRGSSSTVGASTEDEANENLIPKTGQILREMGRARSAMGTGNWEKDSSSPPMPSHLLRPHSSRSSNSSSRLGSDSVFASSSHSNYPSNHLNIPRNRKCLSPTNVDVYNSASDFQTRNAISEEVGYSGRKCTLEITVHEATGLPPVEDQSGRVISPSAYISILGREGELHSEVIRQTRQPKWNWTARFQMSSERRNLVVKVLHRGLTGDKALGFVTLTLPVNSTRRAVFEITDVSRMNKFSSEVPMLVMSIQKMAENPLEDEIFQHEEKRERIRSSPEPIPILETSEELAEKMRKNMAELGFLMAEIHRKS</sequence>
<dbReference type="InterPro" id="IPR000008">
    <property type="entry name" value="C2_dom"/>
</dbReference>
<evidence type="ECO:0000313" key="3">
    <source>
        <dbReference type="EMBL" id="CAI5444566.1"/>
    </source>
</evidence>
<feature type="domain" description="C2" evidence="2">
    <location>
        <begin position="343"/>
        <end position="462"/>
    </location>
</feature>
<accession>A0A9P1N1P3</accession>
<keyword evidence="4" id="KW-1185">Reference proteome</keyword>
<name>A0A9P1N1P3_9PELO</name>
<reference evidence="3" key="1">
    <citation type="submission" date="2022-11" db="EMBL/GenBank/DDBJ databases">
        <authorList>
            <person name="Kikuchi T."/>
        </authorList>
    </citation>
    <scope>NUCLEOTIDE SEQUENCE</scope>
    <source>
        <strain evidence="3">PS1010</strain>
    </source>
</reference>
<comment type="caution">
    <text evidence="3">The sequence shown here is derived from an EMBL/GenBank/DDBJ whole genome shotgun (WGS) entry which is preliminary data.</text>
</comment>